<dbReference type="NCBIfam" id="TIGR00082">
    <property type="entry name" value="rbfA"/>
    <property type="match status" value="1"/>
</dbReference>
<evidence type="ECO:0000313" key="3">
    <source>
        <dbReference type="EMBL" id="RZU38282.1"/>
    </source>
</evidence>
<comment type="subunit">
    <text evidence="2">Monomer. Binds 30S ribosomal subunits, but not 50S ribosomal subunits or 70S ribosomes.</text>
</comment>
<dbReference type="GO" id="GO:0030490">
    <property type="term" value="P:maturation of SSU-rRNA"/>
    <property type="evidence" value="ECO:0007669"/>
    <property type="project" value="UniProtKB-UniRule"/>
</dbReference>
<comment type="similarity">
    <text evidence="2">Belongs to the RbfA family.</text>
</comment>
<dbReference type="PANTHER" id="PTHR33515:SF1">
    <property type="entry name" value="RIBOSOME-BINDING FACTOR A, CHLOROPLASTIC-RELATED"/>
    <property type="match status" value="1"/>
</dbReference>
<dbReference type="Gene3D" id="3.30.300.20">
    <property type="match status" value="1"/>
</dbReference>
<name>A0A4Q7YKS7_9GAMM</name>
<dbReference type="PROSITE" id="PS01319">
    <property type="entry name" value="RBFA"/>
    <property type="match status" value="1"/>
</dbReference>
<dbReference type="HAMAP" id="MF_00003">
    <property type="entry name" value="RbfA"/>
    <property type="match status" value="1"/>
</dbReference>
<sequence length="141" mass="15868">MTPQGSWPFLPETPLSQRIQRIADQIQREMADLIRNELKDPRLGMVTVSAVRVSKDMGYADVYVTVMGRTLDEDFSPSIEVLNNAAGFLRGELGRRLMVRMIPRLRFHYDEATSRGNRMSALINQAIAEDEAHHPAGADEA</sequence>
<dbReference type="Pfam" id="PF02033">
    <property type="entry name" value="RBFA"/>
    <property type="match status" value="1"/>
</dbReference>
<dbReference type="GO" id="GO:0005829">
    <property type="term" value="C:cytosol"/>
    <property type="evidence" value="ECO:0007669"/>
    <property type="project" value="TreeGrafter"/>
</dbReference>
<dbReference type="OrthoDB" id="307788at2"/>
<keyword evidence="2" id="KW-0963">Cytoplasm</keyword>
<dbReference type="AlphaFoldDB" id="A0A4Q7YKS7"/>
<dbReference type="PANTHER" id="PTHR33515">
    <property type="entry name" value="RIBOSOME-BINDING FACTOR A, CHLOROPLASTIC-RELATED"/>
    <property type="match status" value="1"/>
</dbReference>
<comment type="caution">
    <text evidence="3">The sequence shown here is derived from an EMBL/GenBank/DDBJ whole genome shotgun (WGS) entry which is preliminary data.</text>
</comment>
<organism evidence="3 4">
    <name type="scientific">Fluviicoccus keumensis</name>
    <dbReference type="NCBI Taxonomy" id="1435465"/>
    <lineage>
        <taxon>Bacteria</taxon>
        <taxon>Pseudomonadati</taxon>
        <taxon>Pseudomonadota</taxon>
        <taxon>Gammaproteobacteria</taxon>
        <taxon>Moraxellales</taxon>
        <taxon>Moraxellaceae</taxon>
        <taxon>Fluviicoccus</taxon>
    </lineage>
</organism>
<keyword evidence="4" id="KW-1185">Reference proteome</keyword>
<comment type="subcellular location">
    <subcellularLocation>
        <location evidence="2">Cytoplasm</location>
    </subcellularLocation>
</comment>
<dbReference type="Proteomes" id="UP000292423">
    <property type="component" value="Unassembled WGS sequence"/>
</dbReference>
<dbReference type="InterPro" id="IPR023799">
    <property type="entry name" value="RbfA_dom_sf"/>
</dbReference>
<gene>
    <name evidence="2" type="primary">rbfA</name>
    <name evidence="3" type="ORF">EV700_2210</name>
</gene>
<proteinExistence type="inferred from homology"/>
<evidence type="ECO:0000256" key="1">
    <source>
        <dbReference type="ARBA" id="ARBA00022517"/>
    </source>
</evidence>
<keyword evidence="1 2" id="KW-0690">Ribosome biogenesis</keyword>
<evidence type="ECO:0000313" key="4">
    <source>
        <dbReference type="Proteomes" id="UP000292423"/>
    </source>
</evidence>
<reference evidence="3 4" key="1">
    <citation type="submission" date="2019-02" db="EMBL/GenBank/DDBJ databases">
        <title>Genomic Encyclopedia of Type Strains, Phase IV (KMG-IV): sequencing the most valuable type-strain genomes for metagenomic binning, comparative biology and taxonomic classification.</title>
        <authorList>
            <person name="Goeker M."/>
        </authorList>
    </citation>
    <scope>NUCLEOTIDE SEQUENCE [LARGE SCALE GENOMIC DNA]</scope>
    <source>
        <strain evidence="3 4">DSM 105135</strain>
    </source>
</reference>
<dbReference type="InterPro" id="IPR020053">
    <property type="entry name" value="Ribosome-bd_factorA_CS"/>
</dbReference>
<dbReference type="SUPFAM" id="SSF89919">
    <property type="entry name" value="Ribosome-binding factor A, RbfA"/>
    <property type="match status" value="1"/>
</dbReference>
<accession>A0A4Q7YKS7</accession>
<evidence type="ECO:0000256" key="2">
    <source>
        <dbReference type="HAMAP-Rule" id="MF_00003"/>
    </source>
</evidence>
<dbReference type="GO" id="GO:0043024">
    <property type="term" value="F:ribosomal small subunit binding"/>
    <property type="evidence" value="ECO:0007669"/>
    <property type="project" value="TreeGrafter"/>
</dbReference>
<comment type="function">
    <text evidence="2">One of several proteins that assist in the late maturation steps of the functional core of the 30S ribosomal subunit. Associates with free 30S ribosomal subunits (but not with 30S subunits that are part of 70S ribosomes or polysomes). Required for efficient processing of 16S rRNA. May interact with the 5'-terminal helix region of 16S rRNA.</text>
</comment>
<dbReference type="EMBL" id="SHKX01000013">
    <property type="protein sequence ID" value="RZU38282.1"/>
    <property type="molecule type" value="Genomic_DNA"/>
</dbReference>
<protein>
    <recommendedName>
        <fullName evidence="2">Ribosome-binding factor A</fullName>
    </recommendedName>
</protein>
<dbReference type="InterPro" id="IPR000238">
    <property type="entry name" value="RbfA"/>
</dbReference>
<dbReference type="InterPro" id="IPR015946">
    <property type="entry name" value="KH_dom-like_a/b"/>
</dbReference>